<reference evidence="1" key="2">
    <citation type="journal article" date="2022" name="New Phytol.">
        <title>Evolutionary transition to the ectomycorrhizal habit in the genomes of a hyperdiverse lineage of mushroom-forming fungi.</title>
        <authorList>
            <person name="Looney B."/>
            <person name="Miyauchi S."/>
            <person name="Morin E."/>
            <person name="Drula E."/>
            <person name="Courty P.E."/>
            <person name="Kohler A."/>
            <person name="Kuo A."/>
            <person name="LaButti K."/>
            <person name="Pangilinan J."/>
            <person name="Lipzen A."/>
            <person name="Riley R."/>
            <person name="Andreopoulos W."/>
            <person name="He G."/>
            <person name="Johnson J."/>
            <person name="Nolan M."/>
            <person name="Tritt A."/>
            <person name="Barry K.W."/>
            <person name="Grigoriev I.V."/>
            <person name="Nagy L.G."/>
            <person name="Hibbett D."/>
            <person name="Henrissat B."/>
            <person name="Matheny P.B."/>
            <person name="Labbe J."/>
            <person name="Martin F.M."/>
        </authorList>
    </citation>
    <scope>NUCLEOTIDE SEQUENCE</scope>
    <source>
        <strain evidence="1">EC-137</strain>
    </source>
</reference>
<organism evidence="1 2">
    <name type="scientific">Vararia minispora EC-137</name>
    <dbReference type="NCBI Taxonomy" id="1314806"/>
    <lineage>
        <taxon>Eukaryota</taxon>
        <taxon>Fungi</taxon>
        <taxon>Dikarya</taxon>
        <taxon>Basidiomycota</taxon>
        <taxon>Agaricomycotina</taxon>
        <taxon>Agaricomycetes</taxon>
        <taxon>Russulales</taxon>
        <taxon>Lachnocladiaceae</taxon>
        <taxon>Vararia</taxon>
    </lineage>
</organism>
<proteinExistence type="predicted"/>
<protein>
    <submittedName>
        <fullName evidence="1">Uncharacterized protein</fullName>
    </submittedName>
</protein>
<comment type="caution">
    <text evidence="1">The sequence shown here is derived from an EMBL/GenBank/DDBJ whole genome shotgun (WGS) entry which is preliminary data.</text>
</comment>
<reference evidence="1" key="1">
    <citation type="submission" date="2021-02" db="EMBL/GenBank/DDBJ databases">
        <authorList>
            <consortium name="DOE Joint Genome Institute"/>
            <person name="Ahrendt S."/>
            <person name="Looney B.P."/>
            <person name="Miyauchi S."/>
            <person name="Morin E."/>
            <person name="Drula E."/>
            <person name="Courty P.E."/>
            <person name="Chicoki N."/>
            <person name="Fauchery L."/>
            <person name="Kohler A."/>
            <person name="Kuo A."/>
            <person name="Labutti K."/>
            <person name="Pangilinan J."/>
            <person name="Lipzen A."/>
            <person name="Riley R."/>
            <person name="Andreopoulos W."/>
            <person name="He G."/>
            <person name="Johnson J."/>
            <person name="Barry K.W."/>
            <person name="Grigoriev I.V."/>
            <person name="Nagy L."/>
            <person name="Hibbett D."/>
            <person name="Henrissat B."/>
            <person name="Matheny P.B."/>
            <person name="Labbe J."/>
            <person name="Martin F."/>
        </authorList>
    </citation>
    <scope>NUCLEOTIDE SEQUENCE</scope>
    <source>
        <strain evidence="1">EC-137</strain>
    </source>
</reference>
<name>A0ACB8QK39_9AGAM</name>
<dbReference type="EMBL" id="MU273559">
    <property type="protein sequence ID" value="KAI0032037.1"/>
    <property type="molecule type" value="Genomic_DNA"/>
</dbReference>
<dbReference type="Proteomes" id="UP000814128">
    <property type="component" value="Unassembled WGS sequence"/>
</dbReference>
<evidence type="ECO:0000313" key="1">
    <source>
        <dbReference type="EMBL" id="KAI0032037.1"/>
    </source>
</evidence>
<gene>
    <name evidence="1" type="ORF">K488DRAFT_50801</name>
</gene>
<keyword evidence="2" id="KW-1185">Reference proteome</keyword>
<sequence>LHRQFHKAPRKSTLTTASDAPSRTSAEGYRGGTRKGLDISLGALPIGVSVDPTSHYFTSTPSPATTSAPPARLHGGILLRTIRRTSDSCIISGPSLLVDELLHASHATNIADLIRNKWLGNVSIFPGGPSDVPSRLSLSRISRRTSGEQPPKIYLSPRVGLDLSNPSTKLDRSDLRVKFVSSPYRAFILPHLLTANGRGHTFLGVLWDMERESANDDMLVGRLSSKLALKPNTVITYLDAYRKALKTEDLKKFVGSAGKGAGSSPTAVLRMTGAVRKFLGETDSESVL</sequence>
<feature type="non-terminal residue" evidence="1">
    <location>
        <position position="1"/>
    </location>
</feature>
<accession>A0ACB8QK39</accession>
<evidence type="ECO:0000313" key="2">
    <source>
        <dbReference type="Proteomes" id="UP000814128"/>
    </source>
</evidence>